<dbReference type="RefSeq" id="WP_097231817.1">
    <property type="nucleotide sequence ID" value="NZ_OCNE01000010.1"/>
</dbReference>
<evidence type="ECO:0000313" key="1">
    <source>
        <dbReference type="EMBL" id="SOD63344.1"/>
    </source>
</evidence>
<sequence>MTEWGVALIAAGAALLASLISGVFARSAGRRQAAAMLETVRITVEQQRQERALAARRATYLRFLDAAETVLLARRTGGSTAEDRAALQRAMGAVQLEGPAATEAGALLEALRRERGPDELERARFAFITAAREALRAAEHRTE</sequence>
<dbReference type="AlphaFoldDB" id="A0A286DXR9"/>
<dbReference type="EMBL" id="OCNE01000010">
    <property type="protein sequence ID" value="SOD63344.1"/>
    <property type="molecule type" value="Genomic_DNA"/>
</dbReference>
<gene>
    <name evidence="1" type="ORF">SAMN06297387_11076</name>
</gene>
<name>A0A286DXR9_9ACTN</name>
<accession>A0A286DXR9</accession>
<dbReference type="Proteomes" id="UP000219072">
    <property type="component" value="Unassembled WGS sequence"/>
</dbReference>
<keyword evidence="2" id="KW-1185">Reference proteome</keyword>
<evidence type="ECO:0000313" key="2">
    <source>
        <dbReference type="Proteomes" id="UP000219072"/>
    </source>
</evidence>
<protein>
    <submittedName>
        <fullName evidence="1">Uncharacterized protein</fullName>
    </submittedName>
</protein>
<proteinExistence type="predicted"/>
<organism evidence="1 2">
    <name type="scientific">Streptomyces zhaozhouensis</name>
    <dbReference type="NCBI Taxonomy" id="1300267"/>
    <lineage>
        <taxon>Bacteria</taxon>
        <taxon>Bacillati</taxon>
        <taxon>Actinomycetota</taxon>
        <taxon>Actinomycetes</taxon>
        <taxon>Kitasatosporales</taxon>
        <taxon>Streptomycetaceae</taxon>
        <taxon>Streptomyces</taxon>
    </lineage>
</organism>
<reference evidence="1 2" key="1">
    <citation type="submission" date="2017-09" db="EMBL/GenBank/DDBJ databases">
        <authorList>
            <person name="Ehlers B."/>
            <person name="Leendertz F.H."/>
        </authorList>
    </citation>
    <scope>NUCLEOTIDE SEQUENCE [LARGE SCALE GENOMIC DNA]</scope>
    <source>
        <strain evidence="1 2">CGMCC 4.7095</strain>
    </source>
</reference>
<dbReference type="OrthoDB" id="4238667at2"/>